<evidence type="ECO:0000256" key="1">
    <source>
        <dbReference type="ARBA" id="ARBA00010243"/>
    </source>
</evidence>
<dbReference type="InterPro" id="IPR025657">
    <property type="entry name" value="RadC_JAB"/>
</dbReference>
<gene>
    <name evidence="8" type="ORF">F6X95_02360</name>
</gene>
<dbReference type="PROSITE" id="PS50249">
    <property type="entry name" value="MPN"/>
    <property type="match status" value="1"/>
</dbReference>
<evidence type="ECO:0000313" key="9">
    <source>
        <dbReference type="Proteomes" id="UP000326078"/>
    </source>
</evidence>
<protein>
    <submittedName>
        <fullName evidence="8">DNA repair protein</fullName>
    </submittedName>
</protein>
<evidence type="ECO:0000259" key="7">
    <source>
        <dbReference type="PROSITE" id="PS50249"/>
    </source>
</evidence>
<keyword evidence="4" id="KW-0378">Hydrolase</keyword>
<dbReference type="AlphaFoldDB" id="A0A5N0YZ27"/>
<dbReference type="GO" id="GO:0008237">
    <property type="term" value="F:metallopeptidase activity"/>
    <property type="evidence" value="ECO:0007669"/>
    <property type="project" value="UniProtKB-KW"/>
</dbReference>
<evidence type="ECO:0000256" key="5">
    <source>
        <dbReference type="ARBA" id="ARBA00022833"/>
    </source>
</evidence>
<comment type="similarity">
    <text evidence="1">Belongs to the UPF0758 family.</text>
</comment>
<proteinExistence type="inferred from homology"/>
<dbReference type="GO" id="GO:0046872">
    <property type="term" value="F:metal ion binding"/>
    <property type="evidence" value="ECO:0007669"/>
    <property type="project" value="UniProtKB-KW"/>
</dbReference>
<reference evidence="8 9" key="1">
    <citation type="submission" date="2019-09" db="EMBL/GenBank/DDBJ databases">
        <title>Vancomyinc resistant enterococci isolated from farm animals in Switzerland.</title>
        <authorList>
            <person name="Stevens M.J.A."/>
            <person name="Stephan R."/>
            <person name="Morach M."/>
            <person name="Nuesch-Inderbinen M."/>
        </authorList>
    </citation>
    <scope>NUCLEOTIDE SEQUENCE [LARGE SCALE GENOMIC DNA]</scope>
    <source>
        <strain evidence="8 9">GH27</strain>
    </source>
</reference>
<comment type="caution">
    <text evidence="8">The sequence shown here is derived from an EMBL/GenBank/DDBJ whole genome shotgun (WGS) entry which is preliminary data.</text>
</comment>
<dbReference type="Gene3D" id="3.40.140.10">
    <property type="entry name" value="Cytidine Deaminase, domain 2"/>
    <property type="match status" value="1"/>
</dbReference>
<keyword evidence="3" id="KW-0479">Metal-binding</keyword>
<evidence type="ECO:0000313" key="8">
    <source>
        <dbReference type="EMBL" id="KAA9208127.1"/>
    </source>
</evidence>
<dbReference type="Proteomes" id="UP000326078">
    <property type="component" value="Unassembled WGS sequence"/>
</dbReference>
<organism evidence="8 9">
    <name type="scientific">Enterococcus durans</name>
    <dbReference type="NCBI Taxonomy" id="53345"/>
    <lineage>
        <taxon>Bacteria</taxon>
        <taxon>Bacillati</taxon>
        <taxon>Bacillota</taxon>
        <taxon>Bacilli</taxon>
        <taxon>Lactobacillales</taxon>
        <taxon>Enterococcaceae</taxon>
        <taxon>Enterococcus</taxon>
    </lineage>
</organism>
<keyword evidence="5" id="KW-0862">Zinc</keyword>
<feature type="domain" description="MPN" evidence="7">
    <location>
        <begin position="1"/>
        <end position="64"/>
    </location>
</feature>
<dbReference type="Pfam" id="PF04002">
    <property type="entry name" value="RadC"/>
    <property type="match status" value="1"/>
</dbReference>
<evidence type="ECO:0000256" key="6">
    <source>
        <dbReference type="ARBA" id="ARBA00023049"/>
    </source>
</evidence>
<dbReference type="InterPro" id="IPR037518">
    <property type="entry name" value="MPN"/>
</dbReference>
<keyword evidence="6" id="KW-0482">Metalloprotease</keyword>
<keyword evidence="2" id="KW-0645">Protease</keyword>
<dbReference type="EMBL" id="VYUT01000002">
    <property type="protein sequence ID" value="KAA9208127.1"/>
    <property type="molecule type" value="Genomic_DNA"/>
</dbReference>
<dbReference type="GO" id="GO:0006508">
    <property type="term" value="P:proteolysis"/>
    <property type="evidence" value="ECO:0007669"/>
    <property type="project" value="UniProtKB-KW"/>
</dbReference>
<dbReference type="InterPro" id="IPR001405">
    <property type="entry name" value="UPF0758"/>
</dbReference>
<dbReference type="PANTHER" id="PTHR30471:SF3">
    <property type="entry name" value="UPF0758 PROTEIN YEES-RELATED"/>
    <property type="match status" value="1"/>
</dbReference>
<accession>A0A5N0YZ27</accession>
<evidence type="ECO:0000256" key="4">
    <source>
        <dbReference type="ARBA" id="ARBA00022801"/>
    </source>
</evidence>
<evidence type="ECO:0000256" key="3">
    <source>
        <dbReference type="ARBA" id="ARBA00022723"/>
    </source>
</evidence>
<evidence type="ECO:0000256" key="2">
    <source>
        <dbReference type="ARBA" id="ARBA00022670"/>
    </source>
</evidence>
<sequence>MGPHSDFYICANLYYPSGNVIPSKQDVQFTRRVQRCGEMMGIDVLDHLIIGQKQYFSLREEGILEE</sequence>
<dbReference type="PANTHER" id="PTHR30471">
    <property type="entry name" value="DNA REPAIR PROTEIN RADC"/>
    <property type="match status" value="1"/>
</dbReference>
<name>A0A5N0YZ27_9ENTE</name>